<protein>
    <submittedName>
        <fullName evidence="1">SinI restriction endonuclease</fullName>
    </submittedName>
</protein>
<name>A0A0Z8JL06_STRSU</name>
<dbReference type="GO" id="GO:0009036">
    <property type="term" value="F:type II site-specific deoxyribonuclease activity"/>
    <property type="evidence" value="ECO:0007669"/>
    <property type="project" value="InterPro"/>
</dbReference>
<organism evidence="1 2">
    <name type="scientific">Streptococcus suis</name>
    <dbReference type="NCBI Taxonomy" id="1307"/>
    <lineage>
        <taxon>Bacteria</taxon>
        <taxon>Bacillati</taxon>
        <taxon>Bacillota</taxon>
        <taxon>Bacilli</taxon>
        <taxon>Lactobacillales</taxon>
        <taxon>Streptococcaceae</taxon>
        <taxon>Streptococcus</taxon>
    </lineage>
</organism>
<dbReference type="EMBL" id="FIIE01000004">
    <property type="protein sequence ID" value="CYV55803.1"/>
    <property type="molecule type" value="Genomic_DNA"/>
</dbReference>
<keyword evidence="1" id="KW-0255">Endonuclease</keyword>
<dbReference type="Proteomes" id="UP000070960">
    <property type="component" value="Unassembled WGS sequence"/>
</dbReference>
<accession>A0A0Z8JL06</accession>
<evidence type="ECO:0000313" key="2">
    <source>
        <dbReference type="Proteomes" id="UP000070960"/>
    </source>
</evidence>
<evidence type="ECO:0000313" key="1">
    <source>
        <dbReference type="EMBL" id="CYV55803.1"/>
    </source>
</evidence>
<dbReference type="AlphaFoldDB" id="A0A0Z8JL06"/>
<dbReference type="InterPro" id="IPR019070">
    <property type="entry name" value="Restrct_endonuc_II_SinI"/>
</dbReference>
<dbReference type="RefSeq" id="WP_044763577.1">
    <property type="nucleotide sequence ID" value="NZ_CECW01000001.1"/>
</dbReference>
<dbReference type="GO" id="GO:0009307">
    <property type="term" value="P:DNA restriction-modification system"/>
    <property type="evidence" value="ECO:0007669"/>
    <property type="project" value="InterPro"/>
</dbReference>
<sequence>MTKSQKTPITLADLMSKGLTATQVSTIFKTKISPKIENTVYQKNITIIFDFALANDVSLFTKNSVTKVSMLDTMCEEYLQNWVTKYINDRENPALKRPLKNFGEKDSALITRIAANTGADEETLDKYLTGHFIYMSAENMNGMILEEFLAQVLEPHGWQWCAGSVLRAVDFCYISKSEIILLQIKNKYNTENSSSSAIRNGTEIKKWNRLRRPSAKIDRFTPIPNWDALIKLINANESLAKNLTEEEYLKYIRLNSTKEIEQIEK</sequence>
<dbReference type="Pfam" id="PF09570">
    <property type="entry name" value="RE_SinI"/>
    <property type="match status" value="1"/>
</dbReference>
<proteinExistence type="predicted"/>
<reference evidence="1 2" key="1">
    <citation type="submission" date="2016-02" db="EMBL/GenBank/DDBJ databases">
        <authorList>
            <consortium name="Pathogen Informatics"/>
        </authorList>
    </citation>
    <scope>NUCLEOTIDE SEQUENCE [LARGE SCALE GENOMIC DNA]</scope>
    <source>
        <strain evidence="1 2">LSS80</strain>
    </source>
</reference>
<keyword evidence="1" id="KW-0378">Hydrolase</keyword>
<dbReference type="GO" id="GO:0003677">
    <property type="term" value="F:DNA binding"/>
    <property type="evidence" value="ECO:0007669"/>
    <property type="project" value="InterPro"/>
</dbReference>
<keyword evidence="1" id="KW-0540">Nuclease</keyword>
<gene>
    <name evidence="1" type="ORF">ERS132442_00719</name>
</gene>